<evidence type="ECO:0000313" key="3">
    <source>
        <dbReference type="EMBL" id="HIV01279.1"/>
    </source>
</evidence>
<dbReference type="InterPro" id="IPR032675">
    <property type="entry name" value="LRR_dom_sf"/>
</dbReference>
<feature type="region of interest" description="Disordered" evidence="1">
    <location>
        <begin position="78"/>
        <end position="105"/>
    </location>
</feature>
<dbReference type="SUPFAM" id="SSF52058">
    <property type="entry name" value="L domain-like"/>
    <property type="match status" value="1"/>
</dbReference>
<dbReference type="PANTHER" id="PTHR45661">
    <property type="entry name" value="SURFACE ANTIGEN"/>
    <property type="match status" value="1"/>
</dbReference>
<sequence>MKKRTRITALITTLCICISLFVVGVLAATTASLSVTSTLKFSADGVYVMVDASLKQGADVETAQVLSGEGAPTGQPTYKAYSYPRMATGTTPDAPNGEPSTKHFVDSTGAQASTWAIGDITYTSENVVVVYEFLVSNYSEFEVTGTVEGISEALASYTDQLSITTYTGTASSDATATSSPTYTFNIPARTSETTPGQACYKIAVTLNKFTSNLVTDTITINVSFEETLQAISEYFTYSSDNTKITGLSDTYKNLETKPEILVIPSKAPDGTPITAIGEETSTTNVADIEFDIPSIYAPIPEPGTTAVMDGLNSEIIIIQNGIINIEGYAFYKCYTLTSITIPNSIISIGEYAFEYTNLSTITFEENSTLTSIGLCAFQNCNNLTSITIPSGVKDINHYAFNGCNLNNVEFADPNGWWYTSNANATSGTSFIEDLSDPAIAATCLKTTYSNYCWKKS</sequence>
<comment type="caution">
    <text evidence="3">The sequence shown here is derived from an EMBL/GenBank/DDBJ whole genome shotgun (WGS) entry which is preliminary data.</text>
</comment>
<proteinExistence type="predicted"/>
<gene>
    <name evidence="3" type="ORF">IAA62_01825</name>
</gene>
<dbReference type="InterPro" id="IPR026906">
    <property type="entry name" value="LRR_5"/>
</dbReference>
<dbReference type="AlphaFoldDB" id="A0A9D1NEM0"/>
<feature type="chain" id="PRO_5038432603" evidence="2">
    <location>
        <begin position="28"/>
        <end position="456"/>
    </location>
</feature>
<organism evidence="3 4">
    <name type="scientific">Candidatus Caccopulliclostridium gallistercoris</name>
    <dbReference type="NCBI Taxonomy" id="2840719"/>
    <lineage>
        <taxon>Bacteria</taxon>
        <taxon>Bacillati</taxon>
        <taxon>Bacillota</taxon>
        <taxon>Clostridia</taxon>
        <taxon>Candidatus Caccopulliclostridium</taxon>
    </lineage>
</organism>
<feature type="signal peptide" evidence="2">
    <location>
        <begin position="1"/>
        <end position="27"/>
    </location>
</feature>
<accession>A0A9D1NEM0</accession>
<dbReference type="EMBL" id="DVOJ01000006">
    <property type="protein sequence ID" value="HIV01279.1"/>
    <property type="molecule type" value="Genomic_DNA"/>
</dbReference>
<dbReference type="Proteomes" id="UP000886861">
    <property type="component" value="Unassembled WGS sequence"/>
</dbReference>
<protein>
    <submittedName>
        <fullName evidence="3">Leucine-rich repeat domain-containing protein</fullName>
    </submittedName>
</protein>
<dbReference type="Pfam" id="PF13306">
    <property type="entry name" value="LRR_5"/>
    <property type="match status" value="1"/>
</dbReference>
<dbReference type="Gene3D" id="3.40.50.12480">
    <property type="match status" value="1"/>
</dbReference>
<dbReference type="InterPro" id="IPR053139">
    <property type="entry name" value="Surface_bspA-like"/>
</dbReference>
<name>A0A9D1NEM0_9FIRM</name>
<reference evidence="3" key="1">
    <citation type="submission" date="2020-10" db="EMBL/GenBank/DDBJ databases">
        <authorList>
            <person name="Gilroy R."/>
        </authorList>
    </citation>
    <scope>NUCLEOTIDE SEQUENCE</scope>
    <source>
        <strain evidence="3">CHK186-9395</strain>
    </source>
</reference>
<dbReference type="Gene3D" id="3.80.10.10">
    <property type="entry name" value="Ribonuclease Inhibitor"/>
    <property type="match status" value="1"/>
</dbReference>
<evidence type="ECO:0000313" key="4">
    <source>
        <dbReference type="Proteomes" id="UP000886861"/>
    </source>
</evidence>
<keyword evidence="2" id="KW-0732">Signal</keyword>
<evidence type="ECO:0000256" key="1">
    <source>
        <dbReference type="SAM" id="MobiDB-lite"/>
    </source>
</evidence>
<dbReference type="PANTHER" id="PTHR45661:SF3">
    <property type="entry name" value="IG-LIKE DOMAIN-CONTAINING PROTEIN"/>
    <property type="match status" value="1"/>
</dbReference>
<reference evidence="3" key="2">
    <citation type="journal article" date="2021" name="PeerJ">
        <title>Extensive microbial diversity within the chicken gut microbiome revealed by metagenomics and culture.</title>
        <authorList>
            <person name="Gilroy R."/>
            <person name="Ravi A."/>
            <person name="Getino M."/>
            <person name="Pursley I."/>
            <person name="Horton D.L."/>
            <person name="Alikhan N.F."/>
            <person name="Baker D."/>
            <person name="Gharbi K."/>
            <person name="Hall N."/>
            <person name="Watson M."/>
            <person name="Adriaenssens E.M."/>
            <person name="Foster-Nyarko E."/>
            <person name="Jarju S."/>
            <person name="Secka A."/>
            <person name="Antonio M."/>
            <person name="Oren A."/>
            <person name="Chaudhuri R.R."/>
            <person name="La Ragione R."/>
            <person name="Hildebrand F."/>
            <person name="Pallen M.J."/>
        </authorList>
    </citation>
    <scope>NUCLEOTIDE SEQUENCE</scope>
    <source>
        <strain evidence="3">CHK186-9395</strain>
    </source>
</reference>
<evidence type="ECO:0000256" key="2">
    <source>
        <dbReference type="SAM" id="SignalP"/>
    </source>
</evidence>